<dbReference type="CDD" id="cd01424">
    <property type="entry name" value="MGS_CPS_II"/>
    <property type="match status" value="1"/>
</dbReference>
<dbReference type="SUPFAM" id="SSF56059">
    <property type="entry name" value="Glutathione synthetase ATP-binding domain-like"/>
    <property type="match status" value="2"/>
</dbReference>
<dbReference type="GO" id="GO:0046872">
    <property type="term" value="F:metal ion binding"/>
    <property type="evidence" value="ECO:0007669"/>
    <property type="project" value="UniProtKB-KW"/>
</dbReference>
<dbReference type="InterPro" id="IPR006275">
    <property type="entry name" value="CPSase_lsu"/>
</dbReference>
<feature type="binding site" evidence="19">
    <location>
        <position position="299"/>
    </location>
    <ligand>
        <name>Mg(2+)</name>
        <dbReference type="ChEBI" id="CHEBI:18420"/>
        <label>2</label>
    </ligand>
</feature>
<evidence type="ECO:0000256" key="7">
    <source>
        <dbReference type="ARBA" id="ARBA00022605"/>
    </source>
</evidence>
<dbReference type="UniPathway" id="UPA00068">
    <property type="reaction ID" value="UER00171"/>
</dbReference>
<dbReference type="InterPro" id="IPR005483">
    <property type="entry name" value="CPSase_dom"/>
</dbReference>
<feature type="region of interest" description="Carboxyphosphate synthetic domain" evidence="19">
    <location>
        <begin position="1"/>
        <end position="402"/>
    </location>
</feature>
<feature type="binding site" evidence="19">
    <location>
        <position position="841"/>
    </location>
    <ligand>
        <name>Mg(2+)</name>
        <dbReference type="ChEBI" id="CHEBI:18420"/>
        <label>4</label>
    </ligand>
</feature>
<dbReference type="Pfam" id="PF25596">
    <property type="entry name" value="CPSase_L_D1"/>
    <property type="match status" value="2"/>
</dbReference>
<feature type="binding site" evidence="19">
    <location>
        <position position="299"/>
    </location>
    <ligand>
        <name>Mn(2+)</name>
        <dbReference type="ChEBI" id="CHEBI:29035"/>
        <label>1</label>
    </ligand>
</feature>
<evidence type="ECO:0000256" key="12">
    <source>
        <dbReference type="ARBA" id="ARBA00022842"/>
    </source>
</evidence>
<dbReference type="RefSeq" id="WP_038505844.1">
    <property type="nucleotide sequence ID" value="NZ_CP007243.1"/>
</dbReference>
<dbReference type="SUPFAM" id="SSF48108">
    <property type="entry name" value="Carbamoyl phosphate synthetase, large subunit connection domain"/>
    <property type="match status" value="1"/>
</dbReference>
<gene>
    <name evidence="19 22" type="primary">carB</name>
    <name evidence="22" type="ORF">Y981_09710</name>
</gene>
<dbReference type="AlphaFoldDB" id="A0A059XQQ6"/>
<keyword evidence="7 19" id="KW-0028">Amino-acid biosynthesis</keyword>
<organism evidence="22 23">
    <name type="scientific">Leptospirillum ferriphilum YSK</name>
    <dbReference type="NCBI Taxonomy" id="1441628"/>
    <lineage>
        <taxon>Bacteria</taxon>
        <taxon>Pseudomonadati</taxon>
        <taxon>Nitrospirota</taxon>
        <taxon>Nitrospiria</taxon>
        <taxon>Nitrospirales</taxon>
        <taxon>Nitrospiraceae</taxon>
        <taxon>Leptospirillum</taxon>
    </lineage>
</organism>
<dbReference type="Gene3D" id="1.10.1030.10">
    <property type="entry name" value="Carbamoyl-phosphate synthetase, large subunit oligomerisation domain"/>
    <property type="match status" value="1"/>
</dbReference>
<dbReference type="PRINTS" id="PR00098">
    <property type="entry name" value="CPSASE"/>
</dbReference>
<keyword evidence="10 19" id="KW-0547">Nucleotide-binding</keyword>
<feature type="binding site" evidence="19">
    <location>
        <position position="299"/>
    </location>
    <ligand>
        <name>Mn(2+)</name>
        <dbReference type="ChEBI" id="CHEBI:29035"/>
        <label>2</label>
    </ligand>
</feature>
<keyword evidence="13 19" id="KW-0665">Pyrimidine biosynthesis</keyword>
<dbReference type="FunFam" id="3.30.470.20:FF:000007">
    <property type="entry name" value="Carbamoyl-phosphate synthase large chain"/>
    <property type="match status" value="1"/>
</dbReference>
<feature type="binding site" evidence="19">
    <location>
        <position position="754"/>
    </location>
    <ligand>
        <name>ATP</name>
        <dbReference type="ChEBI" id="CHEBI:30616"/>
        <label>2</label>
    </ligand>
</feature>
<feature type="binding site" evidence="19">
    <location>
        <position position="715"/>
    </location>
    <ligand>
        <name>ATP</name>
        <dbReference type="ChEBI" id="CHEBI:30616"/>
        <label>2</label>
    </ligand>
</feature>
<evidence type="ECO:0000313" key="23">
    <source>
        <dbReference type="Proteomes" id="UP000027059"/>
    </source>
</evidence>
<feature type="binding site" evidence="19">
    <location>
        <position position="829"/>
    </location>
    <ligand>
        <name>Mn(2+)</name>
        <dbReference type="ChEBI" id="CHEBI:29035"/>
        <label>3</label>
    </ligand>
</feature>
<keyword evidence="6 19" id="KW-0436">Ligase</keyword>
<feature type="binding site" evidence="19">
    <location>
        <position position="787"/>
    </location>
    <ligand>
        <name>ATP</name>
        <dbReference type="ChEBI" id="CHEBI:30616"/>
        <label>2</label>
    </ligand>
</feature>
<comment type="cofactor">
    <cofactor evidence="1">
        <name>Mn(2+)</name>
        <dbReference type="ChEBI" id="CHEBI:29035"/>
    </cofactor>
</comment>
<comment type="pathway">
    <text evidence="3 19">Amino-acid biosynthesis; L-arginine biosynthesis; carbamoyl phosphate from bicarbonate: step 1/1.</text>
</comment>
<evidence type="ECO:0000256" key="16">
    <source>
        <dbReference type="ARBA" id="ARBA00048816"/>
    </source>
</evidence>
<dbReference type="FunFam" id="3.40.50.20:FF:000001">
    <property type="entry name" value="Carbamoyl-phosphate synthase large chain"/>
    <property type="match status" value="1"/>
</dbReference>
<evidence type="ECO:0000256" key="17">
    <source>
        <dbReference type="ARBA" id="ARBA00057223"/>
    </source>
</evidence>
<sequence>MPKRTDLTSILIIGSGPIVIGQAGEFDYSGTQAVRALKEEGYRVSLVNSNPATIMTDPQLSDATYMVPLTAEAVTRVLEKERPDAILPTMGGQTALNLAVELSDRGVLKRLGIELVGTSVETIRKAEDRGLFKKAMESIGLASPRSFVAHSMAEARSALGELSFPIMIRPSFTLGGSGGGVVFNLEEFEQRVQVGLEMSPVREVLVEESLLGWKEFELEVVRDKADNAIIVCSIENLDPMGVHTGDSITVAPQMTLPDREYQYLRNASIAILREVGVETGGSNVQFAVHPETGRVVVIEMNPRVSRSSALASKATGFPIARVATKVAIGYTLDEIQNDITGSTPASFEPSLDYVVVKIPRFHFEKFPQASRVLGPQMQSVGEVMGIGHNFKEAFQKALRSLENNTSGLMPLSLPEDQMDLAQILKTPLDNRIHAVGEVFRRGYSLEQVREWTGIDPWFLREIREIVELEGEIARYAGEPLALFPEDLLLKAKKDGFSDMMLARLLGQTEDSVREMRQRRGIVLRHRHVDTCAAEFASRTPYLYGTYGGTEEMAPANPSLKPVVILGSGPNRIGQGVEFDYCCVHGVMALREQGVEAVMINCNPETVSTDFDISDRLHFDPLSMEDVLSILEREDPLGVVVQFGGQTPLKLARKLAEAGIPILGTSPDMTDLAEDRERFRAVIEKLGLRQPASALAHTIGETAGLVREIGFPVLVRPSYVLGGEAMEVLFDEEGLEEYLKRVQSLDFRFPLLIDSFIGQATEVDVDALCDQTEVFVAGILEHIEEAGIHSGDSSCFLPPMSLSTRVLSEIRRQTRQLGLALGVRGLMNIQFAVQNETVYVLEVNPRASRTVPFVSKSIGVPLAKMAMRILLGATIRSLGLKEEEVSHRFVSVKEAVFPFRKFQGVDTLLGPEMKSTGEVMGIAGSFGKAFFDAQEASGMTLPRSGTVLISVSDMDKPPILPVARSLIGLGFRLVATQGTASFLANAGVPAEVVLKVKEGRPHIVDHLKNGEIQIVINTVSGRTAQRDSLSIRREALVRNVPYYTTVAGARAATSALASELSGSRQAEVHSLQEIFGETPSP</sequence>
<dbReference type="InterPro" id="IPR036914">
    <property type="entry name" value="MGS-like_dom_sf"/>
</dbReference>
<dbReference type="NCBIfam" id="NF009455">
    <property type="entry name" value="PRK12815.1"/>
    <property type="match status" value="1"/>
</dbReference>
<feature type="binding site" evidence="19">
    <location>
        <position position="243"/>
    </location>
    <ligand>
        <name>ATP</name>
        <dbReference type="ChEBI" id="CHEBI:30616"/>
        <label>1</label>
    </ligand>
</feature>
<feature type="binding site" evidence="19">
    <location>
        <position position="285"/>
    </location>
    <ligand>
        <name>Mn(2+)</name>
        <dbReference type="ChEBI" id="CHEBI:29035"/>
        <label>1</label>
    </ligand>
</feature>
<dbReference type="PROSITE" id="PS50975">
    <property type="entry name" value="ATP_GRASP"/>
    <property type="match status" value="2"/>
</dbReference>
<feature type="binding site" evidence="19">
    <location>
        <position position="789"/>
    </location>
    <ligand>
        <name>ATP</name>
        <dbReference type="ChEBI" id="CHEBI:30616"/>
        <label>2</label>
    </ligand>
</feature>
<dbReference type="EMBL" id="CP007243">
    <property type="protein sequence ID" value="AIA30909.1"/>
    <property type="molecule type" value="Genomic_DNA"/>
</dbReference>
<keyword evidence="9 19" id="KW-0677">Repeat</keyword>
<dbReference type="Proteomes" id="UP000027059">
    <property type="component" value="Chromosome"/>
</dbReference>
<dbReference type="PROSITE" id="PS00866">
    <property type="entry name" value="CPSASE_1"/>
    <property type="match status" value="2"/>
</dbReference>
<dbReference type="SMART" id="SM01096">
    <property type="entry name" value="CPSase_L_D3"/>
    <property type="match status" value="1"/>
</dbReference>
<dbReference type="HAMAP" id="MF_01210_B">
    <property type="entry name" value="CPSase_L_chain_B"/>
    <property type="match status" value="1"/>
</dbReference>
<comment type="catalytic activity">
    <reaction evidence="16 19">
        <text>hydrogencarbonate + L-glutamine + 2 ATP + H2O = carbamoyl phosphate + L-glutamate + 2 ADP + phosphate + 2 H(+)</text>
        <dbReference type="Rhea" id="RHEA:18633"/>
        <dbReference type="ChEBI" id="CHEBI:15377"/>
        <dbReference type="ChEBI" id="CHEBI:15378"/>
        <dbReference type="ChEBI" id="CHEBI:17544"/>
        <dbReference type="ChEBI" id="CHEBI:29985"/>
        <dbReference type="ChEBI" id="CHEBI:30616"/>
        <dbReference type="ChEBI" id="CHEBI:43474"/>
        <dbReference type="ChEBI" id="CHEBI:58228"/>
        <dbReference type="ChEBI" id="CHEBI:58359"/>
        <dbReference type="ChEBI" id="CHEBI:456216"/>
        <dbReference type="EC" id="6.3.5.5"/>
    </reaction>
</comment>
<comment type="function">
    <text evidence="17 19">Large subunit of the glutamine-dependent carbamoyl phosphate synthetase (CPSase). CPSase catalyzes the formation of carbamoyl phosphate from the ammonia moiety of glutamine, carbonate, and phosphate donated by ATP, constituting the first step of 2 biosynthetic pathways, one leading to arginine and/or urea and the other to pyrimidine nucleotides. The large subunit (synthetase) binds the substrates ammonia (free or transferred from glutamine from the small subunit), hydrogencarbonate and ATP and carries out an ATP-coupled ligase reaction, activating hydrogencarbonate by forming carboxy phosphate which reacts with ammonia to form carbamoyl phosphate.</text>
</comment>
<evidence type="ECO:0000313" key="22">
    <source>
        <dbReference type="EMBL" id="AIA30909.1"/>
    </source>
</evidence>
<dbReference type="Gene3D" id="3.30.1490.20">
    <property type="entry name" value="ATP-grasp fold, A domain"/>
    <property type="match status" value="1"/>
</dbReference>
<feature type="binding site" evidence="19">
    <location>
        <position position="129"/>
    </location>
    <ligand>
        <name>ATP</name>
        <dbReference type="ChEBI" id="CHEBI:30616"/>
        <label>1</label>
    </ligand>
</feature>
<comment type="pathway">
    <text evidence="2 19">Pyrimidine metabolism; UMP biosynthesis via de novo pathway; (S)-dihydroorotate from bicarbonate: step 1/3.</text>
</comment>
<feature type="binding site" evidence="19">
    <location>
        <position position="301"/>
    </location>
    <ligand>
        <name>Mn(2+)</name>
        <dbReference type="ChEBI" id="CHEBI:29035"/>
        <label>2</label>
    </ligand>
</feature>
<dbReference type="InterPro" id="IPR058047">
    <property type="entry name" value="CPSase_preATP-grasp"/>
</dbReference>
<dbReference type="SUPFAM" id="SSF52335">
    <property type="entry name" value="Methylglyoxal synthase-like"/>
    <property type="match status" value="1"/>
</dbReference>
<feature type="binding site" evidence="19">
    <location>
        <position position="841"/>
    </location>
    <ligand>
        <name>ATP</name>
        <dbReference type="ChEBI" id="CHEBI:30616"/>
        <label>2</label>
    </ligand>
</feature>
<feature type="domain" description="ATP-grasp" evidence="20">
    <location>
        <begin position="679"/>
        <end position="870"/>
    </location>
</feature>
<feature type="domain" description="ATP-grasp" evidence="20">
    <location>
        <begin position="133"/>
        <end position="328"/>
    </location>
</feature>
<dbReference type="HOGENOM" id="CLU_000513_1_0_0"/>
<keyword evidence="23" id="KW-1185">Reference proteome</keyword>
<proteinExistence type="inferred from homology"/>
<evidence type="ECO:0000256" key="18">
    <source>
        <dbReference type="ARBA" id="ARBA00062056"/>
    </source>
</evidence>
<dbReference type="UniPathway" id="UPA00070">
    <property type="reaction ID" value="UER00115"/>
</dbReference>
<dbReference type="PROSITE" id="PS00867">
    <property type="entry name" value="CPSASE_2"/>
    <property type="match status" value="2"/>
</dbReference>
<keyword evidence="12" id="KW-0460">Magnesium</keyword>
<feature type="binding site" evidence="19">
    <location>
        <position position="299"/>
    </location>
    <ligand>
        <name>Mg(2+)</name>
        <dbReference type="ChEBI" id="CHEBI:18420"/>
        <label>1</label>
    </ligand>
</feature>
<feature type="binding site" evidence="19">
    <location>
        <position position="301"/>
    </location>
    <ligand>
        <name>Mg(2+)</name>
        <dbReference type="ChEBI" id="CHEBI:18420"/>
        <label>2</label>
    </ligand>
</feature>
<keyword evidence="11 19" id="KW-0067">ATP-binding</keyword>
<dbReference type="GO" id="GO:0044205">
    <property type="term" value="P:'de novo' UMP biosynthetic process"/>
    <property type="evidence" value="ECO:0007669"/>
    <property type="project" value="UniProtKB-UniRule"/>
</dbReference>
<dbReference type="Pfam" id="PF02786">
    <property type="entry name" value="CPSase_L_D2"/>
    <property type="match status" value="2"/>
</dbReference>
<evidence type="ECO:0000256" key="9">
    <source>
        <dbReference type="ARBA" id="ARBA00022737"/>
    </source>
</evidence>
<dbReference type="GO" id="GO:0006541">
    <property type="term" value="P:glutamine metabolic process"/>
    <property type="evidence" value="ECO:0007669"/>
    <property type="project" value="TreeGrafter"/>
</dbReference>
<feature type="binding site" evidence="19">
    <location>
        <position position="210"/>
    </location>
    <ligand>
        <name>ATP</name>
        <dbReference type="ChEBI" id="CHEBI:30616"/>
        <label>1</label>
    </ligand>
</feature>
<feature type="binding site" evidence="19">
    <location>
        <position position="175"/>
    </location>
    <ligand>
        <name>ATP</name>
        <dbReference type="ChEBI" id="CHEBI:30616"/>
        <label>1</label>
    </ligand>
</feature>
<dbReference type="EC" id="6.3.4.16" evidence="19"/>
<comment type="subunit">
    <text evidence="18 19">Composed of two chains; the small (or glutamine) chain promotes the hydrolysis of glutamine to ammonia, which is used by the large (or ammonia) chain to synthesize carbamoyl phosphate. Tetramer of heterodimers (alpha,beta)4.</text>
</comment>
<dbReference type="Gene3D" id="3.40.50.20">
    <property type="match status" value="2"/>
</dbReference>
<feature type="binding site" evidence="19">
    <location>
        <position position="169"/>
    </location>
    <ligand>
        <name>ATP</name>
        <dbReference type="ChEBI" id="CHEBI:30616"/>
        <label>1</label>
    </ligand>
</feature>
<evidence type="ECO:0000256" key="10">
    <source>
        <dbReference type="ARBA" id="ARBA00022741"/>
    </source>
</evidence>
<dbReference type="Pfam" id="PF02142">
    <property type="entry name" value="MGS"/>
    <property type="match status" value="1"/>
</dbReference>
<dbReference type="InterPro" id="IPR011607">
    <property type="entry name" value="MGS-like_dom"/>
</dbReference>
<comment type="cofactor">
    <cofactor evidence="19">
        <name>Mg(2+)</name>
        <dbReference type="ChEBI" id="CHEBI:18420"/>
    </cofactor>
    <cofactor evidence="19">
        <name>Mn(2+)</name>
        <dbReference type="ChEBI" id="CHEBI:29035"/>
    </cofactor>
    <text evidence="19">Binds 4 Mg(2+) or Mn(2+) ions per subunit.</text>
</comment>
<feature type="binding site" evidence="19">
    <location>
        <position position="788"/>
    </location>
    <ligand>
        <name>ATP</name>
        <dbReference type="ChEBI" id="CHEBI:30616"/>
        <label>2</label>
    </ligand>
</feature>
<feature type="binding site" evidence="19">
    <location>
        <position position="208"/>
    </location>
    <ligand>
        <name>ATP</name>
        <dbReference type="ChEBI" id="CHEBI:30616"/>
        <label>1</label>
    </ligand>
</feature>
<feature type="binding site" evidence="19">
    <location>
        <position position="841"/>
    </location>
    <ligand>
        <name>Mn(2+)</name>
        <dbReference type="ChEBI" id="CHEBI:29035"/>
        <label>3</label>
    </ligand>
</feature>
<evidence type="ECO:0000256" key="5">
    <source>
        <dbReference type="ARBA" id="ARBA00022571"/>
    </source>
</evidence>
<dbReference type="PANTHER" id="PTHR11405:SF53">
    <property type="entry name" value="CARBAMOYL-PHOSPHATE SYNTHASE [AMMONIA], MITOCHONDRIAL"/>
    <property type="match status" value="1"/>
</dbReference>
<evidence type="ECO:0000256" key="2">
    <source>
        <dbReference type="ARBA" id="ARBA00004812"/>
    </source>
</evidence>
<feature type="binding site" evidence="19">
    <location>
        <position position="215"/>
    </location>
    <ligand>
        <name>ATP</name>
        <dbReference type="ChEBI" id="CHEBI:30616"/>
        <label>1</label>
    </ligand>
</feature>
<feature type="binding site" evidence="19">
    <location>
        <position position="761"/>
    </location>
    <ligand>
        <name>ATP</name>
        <dbReference type="ChEBI" id="CHEBI:30616"/>
        <label>2</label>
    </ligand>
</feature>
<feature type="binding site" evidence="19">
    <location>
        <position position="829"/>
    </location>
    <ligand>
        <name>ATP</name>
        <dbReference type="ChEBI" id="CHEBI:30616"/>
        <label>2</label>
    </ligand>
</feature>
<dbReference type="InterPro" id="IPR016185">
    <property type="entry name" value="PreATP-grasp_dom_sf"/>
</dbReference>
<feature type="region of interest" description="Allosteric domain" evidence="19">
    <location>
        <begin position="938"/>
        <end position="1080"/>
    </location>
</feature>
<dbReference type="OrthoDB" id="9804197at2"/>
<dbReference type="KEGG" id="lfp:Y981_09710"/>
<dbReference type="GO" id="GO:0004088">
    <property type="term" value="F:carbamoyl-phosphate synthase (glutamine-hydrolyzing) activity"/>
    <property type="evidence" value="ECO:0007669"/>
    <property type="project" value="UniProtKB-UniRule"/>
</dbReference>
<reference evidence="22 23" key="2">
    <citation type="journal article" date="2015" name="Biomed. Res. Int.">
        <title>Effects of Arsenite Resistance on the Growth and Functional Gene Expression of Leptospirillum ferriphilum and Acidithiobacillus thiooxidans in Pure Culture and Coculture.</title>
        <authorList>
            <person name="Jiang H."/>
            <person name="Liang Y."/>
            <person name="Yin H."/>
            <person name="Xiao Y."/>
            <person name="Guo X."/>
            <person name="Xu Y."/>
            <person name="Hu Q."/>
            <person name="Liu H."/>
            <person name="Liu X."/>
        </authorList>
    </citation>
    <scope>NUCLEOTIDE SEQUENCE [LARGE SCALE GENOMIC DNA]</scope>
    <source>
        <strain evidence="22 23">YSK</strain>
    </source>
</reference>
<reference evidence="23" key="1">
    <citation type="submission" date="2014-02" db="EMBL/GenBank/DDBJ databases">
        <title>Complete genome sequence and comparative genomic analysis of the nitrogen-fixing bacterium Leptospirillum ferriphilum YSK.</title>
        <authorList>
            <person name="Guo X."/>
            <person name="Yin H."/>
            <person name="Liang Y."/>
            <person name="Hu Q."/>
            <person name="Ma L."/>
            <person name="Xiao Y."/>
            <person name="Zhang X."/>
            <person name="Qiu G."/>
            <person name="Liu X."/>
        </authorList>
    </citation>
    <scope>NUCLEOTIDE SEQUENCE [LARGE SCALE GENOMIC DNA]</scope>
    <source>
        <strain evidence="23">YSK</strain>
    </source>
</reference>
<feature type="binding site" evidence="19">
    <location>
        <position position="829"/>
    </location>
    <ligand>
        <name>Mg(2+)</name>
        <dbReference type="ChEBI" id="CHEBI:18420"/>
        <label>3</label>
    </ligand>
</feature>
<dbReference type="HAMAP" id="MF_01210_A">
    <property type="entry name" value="CPSase_L_chain_A"/>
    <property type="match status" value="1"/>
</dbReference>
<evidence type="ECO:0000256" key="11">
    <source>
        <dbReference type="ARBA" id="ARBA00022840"/>
    </source>
</evidence>
<feature type="binding site" evidence="19">
    <location>
        <position position="299"/>
    </location>
    <ligand>
        <name>ATP</name>
        <dbReference type="ChEBI" id="CHEBI:30616"/>
        <label>1</label>
    </ligand>
</feature>
<keyword evidence="5 19" id="KW-0055">Arginine biosynthesis</keyword>
<evidence type="ECO:0000256" key="13">
    <source>
        <dbReference type="ARBA" id="ARBA00022975"/>
    </source>
</evidence>
<dbReference type="InterPro" id="IPR005480">
    <property type="entry name" value="CPSase_lsu_oligo"/>
</dbReference>
<dbReference type="SMART" id="SM00851">
    <property type="entry name" value="MGS"/>
    <property type="match status" value="1"/>
</dbReference>
<evidence type="ECO:0000256" key="4">
    <source>
        <dbReference type="ARBA" id="ARBA00009799"/>
    </source>
</evidence>
<evidence type="ECO:0000256" key="8">
    <source>
        <dbReference type="ARBA" id="ARBA00022723"/>
    </source>
</evidence>
<dbReference type="GO" id="GO:0005737">
    <property type="term" value="C:cytoplasm"/>
    <property type="evidence" value="ECO:0007669"/>
    <property type="project" value="TreeGrafter"/>
</dbReference>
<feature type="binding site" evidence="19">
    <location>
        <position position="841"/>
    </location>
    <ligand>
        <name>Mn(2+)</name>
        <dbReference type="ChEBI" id="CHEBI:29035"/>
        <label>4</label>
    </ligand>
</feature>
<comment type="caution">
    <text evidence="19">Lacks conserved residue(s) required for the propagation of feature annotation.</text>
</comment>
<name>A0A059XQQ6_9BACT</name>
<dbReference type="InterPro" id="IPR005479">
    <property type="entry name" value="CPAse_ATP-bd"/>
</dbReference>
<evidence type="ECO:0000256" key="3">
    <source>
        <dbReference type="ARBA" id="ARBA00005077"/>
    </source>
</evidence>
<comment type="similarity">
    <text evidence="4 19">Belongs to the CarB family.</text>
</comment>
<keyword evidence="8" id="KW-0479">Metal-binding</keyword>
<dbReference type="FunFam" id="3.40.50.20:FF:000002">
    <property type="entry name" value="Carbamoyl-phosphate synthase large chain"/>
    <property type="match status" value="1"/>
</dbReference>
<feature type="binding site" evidence="19">
    <location>
        <position position="285"/>
    </location>
    <ligand>
        <name>Mg(2+)</name>
        <dbReference type="ChEBI" id="CHEBI:18420"/>
        <label>1</label>
    </ligand>
</feature>
<feature type="binding site" evidence="19">
    <location>
        <position position="843"/>
    </location>
    <ligand>
        <name>Mg(2+)</name>
        <dbReference type="ChEBI" id="CHEBI:18420"/>
        <label>4</label>
    </ligand>
</feature>
<feature type="binding site" evidence="19">
    <location>
        <position position="843"/>
    </location>
    <ligand>
        <name>Mn(2+)</name>
        <dbReference type="ChEBI" id="CHEBI:29035"/>
        <label>4</label>
    </ligand>
</feature>
<feature type="region of interest" description="Oligomerization domain" evidence="19">
    <location>
        <begin position="403"/>
        <end position="552"/>
    </location>
</feature>
<feature type="domain" description="MGS-like" evidence="21">
    <location>
        <begin position="938"/>
        <end position="1080"/>
    </location>
</feature>
<comment type="catalytic activity">
    <reaction evidence="15 19">
        <text>hydrogencarbonate + NH4(+) + 2 ATP = carbamoyl phosphate + 2 ADP + phosphate + 2 H(+)</text>
        <dbReference type="Rhea" id="RHEA:18029"/>
        <dbReference type="ChEBI" id="CHEBI:15378"/>
        <dbReference type="ChEBI" id="CHEBI:17544"/>
        <dbReference type="ChEBI" id="CHEBI:28938"/>
        <dbReference type="ChEBI" id="CHEBI:30616"/>
        <dbReference type="ChEBI" id="CHEBI:43474"/>
        <dbReference type="ChEBI" id="CHEBI:58228"/>
        <dbReference type="ChEBI" id="CHEBI:456216"/>
        <dbReference type="EC" id="6.3.4.16"/>
    </reaction>
</comment>
<dbReference type="Gene3D" id="3.40.50.1380">
    <property type="entry name" value="Methylglyoxal synthase-like domain"/>
    <property type="match status" value="1"/>
</dbReference>
<evidence type="ECO:0000256" key="14">
    <source>
        <dbReference type="ARBA" id="ARBA00023211"/>
    </source>
</evidence>
<dbReference type="PANTHER" id="PTHR11405">
    <property type="entry name" value="CARBAMOYLTRANSFERASE FAMILY MEMBER"/>
    <property type="match status" value="1"/>
</dbReference>
<dbReference type="GO" id="GO:0004087">
    <property type="term" value="F:carbamoyl-phosphate synthase (ammonia) activity"/>
    <property type="evidence" value="ECO:0007669"/>
    <property type="project" value="UniProtKB-EC"/>
</dbReference>
<dbReference type="EC" id="6.3.5.5" evidence="19"/>
<dbReference type="InterPro" id="IPR036897">
    <property type="entry name" value="CarbamoylP_synth_lsu_oligo_sf"/>
</dbReference>
<feature type="binding site" evidence="19">
    <location>
        <position position="285"/>
    </location>
    <ligand>
        <name>ATP</name>
        <dbReference type="ChEBI" id="CHEBI:30616"/>
        <label>1</label>
    </ligand>
</feature>
<feature type="binding site" evidence="19">
    <location>
        <position position="176"/>
    </location>
    <ligand>
        <name>ATP</name>
        <dbReference type="ChEBI" id="CHEBI:30616"/>
        <label>1</label>
    </ligand>
</feature>
<feature type="binding site" evidence="19">
    <location>
        <position position="756"/>
    </location>
    <ligand>
        <name>ATP</name>
        <dbReference type="ChEBI" id="CHEBI:30616"/>
        <label>2</label>
    </ligand>
</feature>
<accession>A0A059XQQ6</accession>
<dbReference type="Pfam" id="PF02787">
    <property type="entry name" value="CPSase_L_D3"/>
    <property type="match status" value="1"/>
</dbReference>
<dbReference type="InterPro" id="IPR013815">
    <property type="entry name" value="ATP_grasp_subdomain_1"/>
</dbReference>
<feature type="binding site" evidence="19">
    <location>
        <position position="242"/>
    </location>
    <ligand>
        <name>ATP</name>
        <dbReference type="ChEBI" id="CHEBI:30616"/>
        <label>1</label>
    </ligand>
</feature>
<dbReference type="NCBIfam" id="TIGR01369">
    <property type="entry name" value="CPSaseII_lrg"/>
    <property type="match status" value="1"/>
</dbReference>
<dbReference type="FunFam" id="1.10.1030.10:FF:000002">
    <property type="entry name" value="Carbamoyl-phosphate synthase large chain"/>
    <property type="match status" value="1"/>
</dbReference>
<protein>
    <recommendedName>
        <fullName evidence="19">Carbamoyl phosphate synthase large chain</fullName>
        <ecNumber evidence="19">6.3.4.16</ecNumber>
        <ecNumber evidence="19">6.3.5.5</ecNumber>
    </recommendedName>
    <alternativeName>
        <fullName evidence="19">Carbamoyl phosphate synthetase ammonia chain</fullName>
    </alternativeName>
</protein>
<evidence type="ECO:0000259" key="20">
    <source>
        <dbReference type="PROSITE" id="PS50975"/>
    </source>
</evidence>
<keyword evidence="14" id="KW-0464">Manganese</keyword>
<comment type="domain">
    <text evidence="19">The large subunit is composed of 2 ATP-grasp domains that are involved in binding the 2 ATP molecules needed for carbamoyl phosphate synthesis. The N-terminal ATP-grasp domain (referred to as the carboxyphosphate synthetic component) catalyzes the ATP-dependent phosphorylation of hydrogencarbonate to carboxyphosphate and the subsequent nucleophilic attack by ammonia to form a carbamate intermediate. The C-terminal ATP-grasp domain (referred to as the carbamoyl phosphate synthetic component) then catalyzes the phosphorylation of carbamate with the second ATP to form the end product carbamoyl phosphate. The reactive and unstable enzyme intermediates are sequentially channeled from one active site to the next through the interior of the protein over a distance of at least 96 A.</text>
</comment>
<dbReference type="Gene3D" id="3.30.470.20">
    <property type="entry name" value="ATP-grasp fold, B domain"/>
    <property type="match status" value="2"/>
</dbReference>
<feature type="binding site" evidence="19">
    <location>
        <position position="241"/>
    </location>
    <ligand>
        <name>ATP</name>
        <dbReference type="ChEBI" id="CHEBI:30616"/>
        <label>1</label>
    </ligand>
</feature>
<evidence type="ECO:0000256" key="15">
    <source>
        <dbReference type="ARBA" id="ARBA00047359"/>
    </source>
</evidence>
<dbReference type="GO" id="GO:0005524">
    <property type="term" value="F:ATP binding"/>
    <property type="evidence" value="ECO:0007669"/>
    <property type="project" value="UniProtKB-UniRule"/>
</dbReference>
<dbReference type="PROSITE" id="PS51855">
    <property type="entry name" value="MGS"/>
    <property type="match status" value="1"/>
</dbReference>
<evidence type="ECO:0000256" key="1">
    <source>
        <dbReference type="ARBA" id="ARBA00001936"/>
    </source>
</evidence>
<dbReference type="SUPFAM" id="SSF52440">
    <property type="entry name" value="PreATP-grasp domain"/>
    <property type="match status" value="2"/>
</dbReference>
<dbReference type="NCBIfam" id="NF003671">
    <property type="entry name" value="PRK05294.1"/>
    <property type="match status" value="1"/>
</dbReference>
<evidence type="ECO:0000256" key="19">
    <source>
        <dbReference type="HAMAP-Rule" id="MF_01210"/>
    </source>
</evidence>
<feature type="binding site" evidence="19">
    <location>
        <position position="786"/>
    </location>
    <ligand>
        <name>ATP</name>
        <dbReference type="ChEBI" id="CHEBI:30616"/>
        <label>2</label>
    </ligand>
</feature>
<dbReference type="GO" id="GO:0006526">
    <property type="term" value="P:L-arginine biosynthetic process"/>
    <property type="evidence" value="ECO:0007669"/>
    <property type="project" value="UniProtKB-UniRule"/>
</dbReference>
<evidence type="ECO:0000259" key="21">
    <source>
        <dbReference type="PROSITE" id="PS51855"/>
    </source>
</evidence>
<dbReference type="InterPro" id="IPR011761">
    <property type="entry name" value="ATP-grasp"/>
</dbReference>
<dbReference type="FunFam" id="3.30.470.20:FF:000026">
    <property type="entry name" value="Carbamoyl-phosphate synthase large chain"/>
    <property type="match status" value="1"/>
</dbReference>
<dbReference type="InterPro" id="IPR033937">
    <property type="entry name" value="MGS_CPS_CarB"/>
</dbReference>
<feature type="binding site" evidence="19">
    <location>
        <position position="841"/>
    </location>
    <ligand>
        <name>Mg(2+)</name>
        <dbReference type="ChEBI" id="CHEBI:18420"/>
        <label>3</label>
    </ligand>
</feature>
<evidence type="ECO:0000256" key="6">
    <source>
        <dbReference type="ARBA" id="ARBA00022598"/>
    </source>
</evidence>